<evidence type="ECO:0000256" key="1">
    <source>
        <dbReference type="ARBA" id="ARBA00022574"/>
    </source>
</evidence>
<comment type="caution">
    <text evidence="5">The sequence shown here is derived from an EMBL/GenBank/DDBJ whole genome shotgun (WGS) entry which is preliminary data.</text>
</comment>
<name>A0ABN8CYF2_9STRA</name>
<feature type="region of interest" description="Disordered" evidence="4">
    <location>
        <begin position="147"/>
        <end position="174"/>
    </location>
</feature>
<keyword evidence="6" id="KW-1185">Reference proteome</keyword>
<gene>
    <name evidence="5" type="ORF">PBS001_LOCUS4273</name>
</gene>
<feature type="compositionally biased region" description="Gly residues" evidence="4">
    <location>
        <begin position="149"/>
        <end position="162"/>
    </location>
</feature>
<dbReference type="EMBL" id="CAKLCB010000248">
    <property type="protein sequence ID" value="CAH0517679.1"/>
    <property type="molecule type" value="Genomic_DNA"/>
</dbReference>
<feature type="repeat" description="WD" evidence="3">
    <location>
        <begin position="88"/>
        <end position="129"/>
    </location>
</feature>
<dbReference type="SMART" id="SM00320">
    <property type="entry name" value="WD40"/>
    <property type="match status" value="5"/>
</dbReference>
<sequence length="471" mass="51018">MSYNTNRQGGFGGRSNRGRSNRGGRGGNHSYTTNHTTSTGRSSGYSYSSSIGNEVCRRYLDGGKCTFEQTSGGRSCRYPHFIKTIGETHGHNGPIKDVTMWRERQQLFTCSADASIKLWDCATWQEITTIHVQDTITSSCLGPSTSGTGTAGGAAGAGGARGTNGRDQGRDQGHKFREKKMIHTEGVVALVLCGPFLFAGFEGRFPSNHQVSIGMVRGWNLENPQALPFEFLASDMMPFAHTMNVQALAVATDSTGNATLFSGSADGCIRYWQMDTVTNQFKCRGVMEGHVRGVTRLKTFAVGGISILASASVDSTIRLWDLATYQCVKVLSAEENGHTEAVMDLEFWVNNNETFLISGGLDSEIIVWSLTPPFQQLFKEMQDSQVTALCGTQDAAQSPILLIGMADGTISVKELPSFAYKTTLGANLNRGHQDAVRRITTGPSNTFFSTGNDRKMIAWQITGDAASIQSK</sequence>
<keyword evidence="2" id="KW-0677">Repeat</keyword>
<keyword evidence="1 3" id="KW-0853">WD repeat</keyword>
<protein>
    <recommendedName>
        <fullName evidence="7">C3H1-type domain-containing protein</fullName>
    </recommendedName>
</protein>
<feature type="repeat" description="WD" evidence="3">
    <location>
        <begin position="238"/>
        <end position="276"/>
    </location>
</feature>
<dbReference type="Pfam" id="PF00400">
    <property type="entry name" value="WD40"/>
    <property type="match status" value="4"/>
</dbReference>
<reference evidence="5 6" key="1">
    <citation type="submission" date="2021-11" db="EMBL/GenBank/DDBJ databases">
        <authorList>
            <person name="Islam A."/>
            <person name="Islam S."/>
            <person name="Flora M.S."/>
            <person name="Rahman M."/>
            <person name="Ziaur R.M."/>
            <person name="Epstein J.H."/>
            <person name="Hassan M."/>
            <person name="Klassen M."/>
            <person name="Woodard K."/>
            <person name="Webb A."/>
            <person name="Webby R.J."/>
            <person name="El Zowalaty M.E."/>
        </authorList>
    </citation>
    <scope>NUCLEOTIDE SEQUENCE [LARGE SCALE GENOMIC DNA]</scope>
    <source>
        <strain evidence="5">Pbs1</strain>
    </source>
</reference>
<evidence type="ECO:0000256" key="2">
    <source>
        <dbReference type="ARBA" id="ARBA00022737"/>
    </source>
</evidence>
<evidence type="ECO:0000313" key="6">
    <source>
        <dbReference type="Proteomes" id="UP001158986"/>
    </source>
</evidence>
<evidence type="ECO:0000256" key="3">
    <source>
        <dbReference type="PROSITE-ProRule" id="PRU00221"/>
    </source>
</evidence>
<evidence type="ECO:0008006" key="7">
    <source>
        <dbReference type="Google" id="ProtNLM"/>
    </source>
</evidence>
<dbReference type="PROSITE" id="PS00678">
    <property type="entry name" value="WD_REPEATS_1"/>
    <property type="match status" value="1"/>
</dbReference>
<feature type="repeat" description="WD" evidence="3">
    <location>
        <begin position="287"/>
        <end position="330"/>
    </location>
</feature>
<dbReference type="Gene3D" id="2.130.10.10">
    <property type="entry name" value="YVTN repeat-like/Quinoprotein amine dehydrogenase"/>
    <property type="match status" value="2"/>
</dbReference>
<feature type="repeat" description="WD" evidence="3">
    <location>
        <begin position="335"/>
        <end position="370"/>
    </location>
</feature>
<dbReference type="PANTHER" id="PTHR44489">
    <property type="match status" value="1"/>
</dbReference>
<dbReference type="PANTHER" id="PTHR44489:SF11">
    <property type="entry name" value="WD REPEAT DOMAIN 86"/>
    <property type="match status" value="1"/>
</dbReference>
<organism evidence="5 6">
    <name type="scientific">Peronospora belbahrii</name>
    <dbReference type="NCBI Taxonomy" id="622444"/>
    <lineage>
        <taxon>Eukaryota</taxon>
        <taxon>Sar</taxon>
        <taxon>Stramenopiles</taxon>
        <taxon>Oomycota</taxon>
        <taxon>Peronosporomycetes</taxon>
        <taxon>Peronosporales</taxon>
        <taxon>Peronosporaceae</taxon>
        <taxon>Peronospora</taxon>
    </lineage>
</organism>
<dbReference type="InterPro" id="IPR015943">
    <property type="entry name" value="WD40/YVTN_repeat-like_dom_sf"/>
</dbReference>
<evidence type="ECO:0000313" key="5">
    <source>
        <dbReference type="EMBL" id="CAH0517679.1"/>
    </source>
</evidence>
<dbReference type="InterPro" id="IPR001680">
    <property type="entry name" value="WD40_rpt"/>
</dbReference>
<dbReference type="PROSITE" id="PS50082">
    <property type="entry name" value="WD_REPEATS_2"/>
    <property type="match status" value="4"/>
</dbReference>
<proteinExistence type="predicted"/>
<dbReference type="InterPro" id="IPR020472">
    <property type="entry name" value="WD40_PAC1"/>
</dbReference>
<dbReference type="PRINTS" id="PR00320">
    <property type="entry name" value="GPROTEINBRPT"/>
</dbReference>
<dbReference type="InterPro" id="IPR036322">
    <property type="entry name" value="WD40_repeat_dom_sf"/>
</dbReference>
<dbReference type="SUPFAM" id="SSF50978">
    <property type="entry name" value="WD40 repeat-like"/>
    <property type="match status" value="2"/>
</dbReference>
<dbReference type="PROSITE" id="PS50294">
    <property type="entry name" value="WD_REPEATS_REGION"/>
    <property type="match status" value="1"/>
</dbReference>
<evidence type="ECO:0000256" key="4">
    <source>
        <dbReference type="SAM" id="MobiDB-lite"/>
    </source>
</evidence>
<dbReference type="Proteomes" id="UP001158986">
    <property type="component" value="Unassembled WGS sequence"/>
</dbReference>
<dbReference type="InterPro" id="IPR044715">
    <property type="entry name" value="WDR86-like"/>
</dbReference>
<dbReference type="InterPro" id="IPR019775">
    <property type="entry name" value="WD40_repeat_CS"/>
</dbReference>
<feature type="region of interest" description="Disordered" evidence="4">
    <location>
        <begin position="1"/>
        <end position="47"/>
    </location>
</feature>
<accession>A0ABN8CYF2</accession>
<feature type="compositionally biased region" description="Low complexity" evidence="4">
    <location>
        <begin position="28"/>
        <end position="47"/>
    </location>
</feature>